<dbReference type="InterPro" id="IPR050278">
    <property type="entry name" value="Serine_Prot_S9B/DPPIV"/>
</dbReference>
<dbReference type="SUPFAM" id="SSF82171">
    <property type="entry name" value="DPP6 N-terminal domain-like"/>
    <property type="match status" value="1"/>
</dbReference>
<feature type="domain" description="Dipeptidylpeptidase IV N-terminal" evidence="3">
    <location>
        <begin position="129"/>
        <end position="453"/>
    </location>
</feature>
<dbReference type="Gene3D" id="2.140.10.30">
    <property type="entry name" value="Dipeptidylpeptidase IV, N-terminal domain"/>
    <property type="match status" value="1"/>
</dbReference>
<evidence type="ECO:0000259" key="3">
    <source>
        <dbReference type="Pfam" id="PF00930"/>
    </source>
</evidence>
<evidence type="ECO:0000259" key="2">
    <source>
        <dbReference type="Pfam" id="PF00326"/>
    </source>
</evidence>
<proteinExistence type="predicted"/>
<evidence type="ECO:0008006" key="5">
    <source>
        <dbReference type="Google" id="ProtNLM"/>
    </source>
</evidence>
<feature type="compositionally biased region" description="Polar residues" evidence="1">
    <location>
        <begin position="147"/>
        <end position="161"/>
    </location>
</feature>
<dbReference type="GO" id="GO:0008236">
    <property type="term" value="F:serine-type peptidase activity"/>
    <property type="evidence" value="ECO:0007669"/>
    <property type="project" value="InterPro"/>
</dbReference>
<feature type="region of interest" description="Disordered" evidence="1">
    <location>
        <begin position="147"/>
        <end position="168"/>
    </location>
</feature>
<dbReference type="InterPro" id="IPR001375">
    <property type="entry name" value="Peptidase_S9_cat"/>
</dbReference>
<dbReference type="InterPro" id="IPR002469">
    <property type="entry name" value="Peptidase_S9B_N"/>
</dbReference>
<evidence type="ECO:0000256" key="1">
    <source>
        <dbReference type="SAM" id="MobiDB-lite"/>
    </source>
</evidence>
<evidence type="ECO:0000313" key="4">
    <source>
        <dbReference type="EMBL" id="SVA27048.1"/>
    </source>
</evidence>
<feature type="non-terminal residue" evidence="4">
    <location>
        <position position="725"/>
    </location>
</feature>
<sequence length="725" mass="82067">MRPSSRFFTISALVFLFVTLSIFSAFAQGTVGDYQRAINLREHFADLTVDIAGEPTWIEETSSFWYRKSVDGGSEFMLVDTATAQKTTAFDHARIATSLSTALTEEYTHSTLPFNRINFVDEMNAIEISIDGTIWRCDLSSYECRSTSRQQGGRRPQNNEPRPSPDGEWEALINNYNIVVRETGTNELIRLSMDGSEGDAYELSSIAWSPDSRKLAAYRVKPGYQREIHYIESSPNDQLQPKHSTRAYAKPGDRLDKGMPVIFNLSLRTQAHVDDTLFPNPYSISRLVWREDSNALTFEYNERGHQLYRVIEVLANTGAARALITEEMSTFFHYSGKKFRYDVNDGDEIIWMSERSGWNHLYMYDGAAGQVKHQITSGDWPVREVVKVDEENRQIWFIASGMHPDQDPYFEHYYRINFDGTSLIPFTEANANHQVTFSPDMDYYVDRYSRVDMAPIAELRRATDQSVVMEIERADISALVAAGWEAPEVFVAKGRDGVTDIWGVIFRPTNFDPNQTYPVIENIYAGPHNSFVPKSFQEYNGSREIAEIGFIVVQIDGMGTSNRSKAFHDVAWMNLKDAGFADRILWHQAVAERYSYYDISRVGIYGTSAGGQSSLGGLLFHPDFYDVAVSAVGCHDNRMDKIWWNEQWMGWPIGPHYAASSNVDNAWRLEGKVLLIVGELDTNVDPASTMQVVNALIEANKPFDLLVIPGAGHTSGGAYGQHKRF</sequence>
<feature type="domain" description="Peptidase S9 prolyl oligopeptidase catalytic" evidence="2">
    <location>
        <begin position="546"/>
        <end position="718"/>
    </location>
</feature>
<organism evidence="4">
    <name type="scientific">marine metagenome</name>
    <dbReference type="NCBI Taxonomy" id="408172"/>
    <lineage>
        <taxon>unclassified sequences</taxon>
        <taxon>metagenomes</taxon>
        <taxon>ecological metagenomes</taxon>
    </lineage>
</organism>
<gene>
    <name evidence="4" type="ORF">METZ01_LOCUS79902</name>
</gene>
<reference evidence="4" key="1">
    <citation type="submission" date="2018-05" db="EMBL/GenBank/DDBJ databases">
        <authorList>
            <person name="Lanie J.A."/>
            <person name="Ng W.-L."/>
            <person name="Kazmierczak K.M."/>
            <person name="Andrzejewski T.M."/>
            <person name="Davidsen T.M."/>
            <person name="Wayne K.J."/>
            <person name="Tettelin H."/>
            <person name="Glass J.I."/>
            <person name="Rusch D."/>
            <person name="Podicherti R."/>
            <person name="Tsui H.-C.T."/>
            <person name="Winkler M.E."/>
        </authorList>
    </citation>
    <scope>NUCLEOTIDE SEQUENCE</scope>
</reference>
<dbReference type="AlphaFoldDB" id="A0A381UHC5"/>
<dbReference type="Pfam" id="PF00930">
    <property type="entry name" value="DPPIV_N"/>
    <property type="match status" value="1"/>
</dbReference>
<protein>
    <recommendedName>
        <fullName evidence="5">Peptidase S9 prolyl oligopeptidase catalytic domain-containing protein</fullName>
    </recommendedName>
</protein>
<dbReference type="InterPro" id="IPR029058">
    <property type="entry name" value="AB_hydrolase_fold"/>
</dbReference>
<dbReference type="PANTHER" id="PTHR11731">
    <property type="entry name" value="PROTEASE FAMILY S9B,C DIPEPTIDYL-PEPTIDASE IV-RELATED"/>
    <property type="match status" value="1"/>
</dbReference>
<accession>A0A381UHC5</accession>
<dbReference type="PANTHER" id="PTHR11731:SF118">
    <property type="entry name" value="BLR1971 PROTEIN"/>
    <property type="match status" value="1"/>
</dbReference>
<dbReference type="GO" id="GO:0006508">
    <property type="term" value="P:proteolysis"/>
    <property type="evidence" value="ECO:0007669"/>
    <property type="project" value="InterPro"/>
</dbReference>
<name>A0A381UHC5_9ZZZZ</name>
<dbReference type="EMBL" id="UINC01006358">
    <property type="protein sequence ID" value="SVA27048.1"/>
    <property type="molecule type" value="Genomic_DNA"/>
</dbReference>
<dbReference type="Gene3D" id="3.40.50.1820">
    <property type="entry name" value="alpha/beta hydrolase"/>
    <property type="match status" value="1"/>
</dbReference>
<feature type="non-terminal residue" evidence="4">
    <location>
        <position position="1"/>
    </location>
</feature>
<dbReference type="SUPFAM" id="SSF53474">
    <property type="entry name" value="alpha/beta-Hydrolases"/>
    <property type="match status" value="1"/>
</dbReference>
<dbReference type="Pfam" id="PF00326">
    <property type="entry name" value="Peptidase_S9"/>
    <property type="match status" value="1"/>
</dbReference>